<evidence type="ECO:0000313" key="8">
    <source>
        <dbReference type="Proteomes" id="UP000663824"/>
    </source>
</evidence>
<reference evidence="7" key="1">
    <citation type="submission" date="2021-02" db="EMBL/GenBank/DDBJ databases">
        <authorList>
            <person name="Nowell W R."/>
        </authorList>
    </citation>
    <scope>NUCLEOTIDE SEQUENCE</scope>
</reference>
<keyword evidence="3 6" id="KW-0812">Transmembrane</keyword>
<protein>
    <recommendedName>
        <fullName evidence="6">Receptor expression-enhancing protein</fullName>
    </recommendedName>
</protein>
<organism evidence="7 8">
    <name type="scientific">Rotaria magnacalcarata</name>
    <dbReference type="NCBI Taxonomy" id="392030"/>
    <lineage>
        <taxon>Eukaryota</taxon>
        <taxon>Metazoa</taxon>
        <taxon>Spiralia</taxon>
        <taxon>Gnathifera</taxon>
        <taxon>Rotifera</taxon>
        <taxon>Eurotatoria</taxon>
        <taxon>Bdelloidea</taxon>
        <taxon>Philodinida</taxon>
        <taxon>Philodinidae</taxon>
        <taxon>Rotaria</taxon>
    </lineage>
</organism>
<dbReference type="Proteomes" id="UP000663824">
    <property type="component" value="Unassembled WGS sequence"/>
</dbReference>
<dbReference type="PANTHER" id="PTHR12300:SF161">
    <property type="entry name" value="RECEPTOR EXPRESSION-ENHANCING PROTEIN"/>
    <property type="match status" value="1"/>
</dbReference>
<evidence type="ECO:0000313" key="7">
    <source>
        <dbReference type="EMBL" id="CAF2077274.1"/>
    </source>
</evidence>
<keyword evidence="5 6" id="KW-0472">Membrane</keyword>
<dbReference type="GO" id="GO:0016020">
    <property type="term" value="C:membrane"/>
    <property type="evidence" value="ECO:0007669"/>
    <property type="project" value="UniProtKB-SubCell"/>
</dbReference>
<keyword evidence="4 6" id="KW-1133">Transmembrane helix</keyword>
<dbReference type="Pfam" id="PF03134">
    <property type="entry name" value="TB2_DP1_HVA22"/>
    <property type="match status" value="1"/>
</dbReference>
<evidence type="ECO:0000256" key="4">
    <source>
        <dbReference type="ARBA" id="ARBA00022989"/>
    </source>
</evidence>
<sequence length="167" mass="19156">MKSCWSFLERKTNLKRENMALGMLGFLIIYLAFGWGNDFVCDLIAFLYPVYASMLAIEMPETFNKAKWSIYWIIYASLGLAEYFRYAFTRSLPLYWLGKCIFLIWLMLCDEQTGICQRIIDRLRSLRLLPPASNNDGSSKKTGQLFRCVPQNLSSLLGLGDSSADSL</sequence>
<evidence type="ECO:0000256" key="2">
    <source>
        <dbReference type="ARBA" id="ARBA00008573"/>
    </source>
</evidence>
<evidence type="ECO:0000256" key="1">
    <source>
        <dbReference type="ARBA" id="ARBA00004141"/>
    </source>
</evidence>
<dbReference type="PANTHER" id="PTHR12300">
    <property type="entry name" value="HVA22-LIKE PROTEINS"/>
    <property type="match status" value="1"/>
</dbReference>
<accession>A0A816RZ04</accession>
<comment type="subcellular location">
    <subcellularLocation>
        <location evidence="1 6">Membrane</location>
        <topology evidence="1 6">Multi-pass membrane protein</topology>
    </subcellularLocation>
</comment>
<comment type="similarity">
    <text evidence="2 6">Belongs to the DP1 family.</text>
</comment>
<dbReference type="InterPro" id="IPR004345">
    <property type="entry name" value="TB2_DP1_HVA22"/>
</dbReference>
<feature type="transmembrane region" description="Helical" evidence="6">
    <location>
        <begin position="21"/>
        <end position="48"/>
    </location>
</feature>
<gene>
    <name evidence="7" type="ORF">MBJ925_LOCUS17856</name>
</gene>
<dbReference type="AlphaFoldDB" id="A0A816RZ04"/>
<proteinExistence type="inferred from homology"/>
<feature type="transmembrane region" description="Helical" evidence="6">
    <location>
        <begin position="92"/>
        <end position="108"/>
    </location>
</feature>
<evidence type="ECO:0000256" key="5">
    <source>
        <dbReference type="ARBA" id="ARBA00023136"/>
    </source>
</evidence>
<evidence type="ECO:0000256" key="3">
    <source>
        <dbReference type="ARBA" id="ARBA00022692"/>
    </source>
</evidence>
<dbReference type="EMBL" id="CAJNRE010008866">
    <property type="protein sequence ID" value="CAF2077274.1"/>
    <property type="molecule type" value="Genomic_DNA"/>
</dbReference>
<name>A0A816RZ04_9BILA</name>
<evidence type="ECO:0000256" key="6">
    <source>
        <dbReference type="RuleBase" id="RU362006"/>
    </source>
</evidence>
<comment type="caution">
    <text evidence="7">The sequence shown here is derived from an EMBL/GenBank/DDBJ whole genome shotgun (WGS) entry which is preliminary data.</text>
</comment>